<comment type="caution">
    <text evidence="2">The sequence shown here is derived from an EMBL/GenBank/DDBJ whole genome shotgun (WGS) entry which is preliminary data.</text>
</comment>
<feature type="transmembrane region" description="Helical" evidence="1">
    <location>
        <begin position="14"/>
        <end position="36"/>
    </location>
</feature>
<keyword evidence="1" id="KW-0472">Membrane</keyword>
<name>A0A397JAQ0_9GLOM</name>
<keyword evidence="1" id="KW-1133">Transmembrane helix</keyword>
<proteinExistence type="predicted"/>
<dbReference type="AlphaFoldDB" id="A0A397JAQ0"/>
<keyword evidence="3" id="KW-1185">Reference proteome</keyword>
<protein>
    <submittedName>
        <fullName evidence="2">Uncharacterized protein</fullName>
    </submittedName>
</protein>
<sequence>MPTGNLGLLHCKEIAVPFLLHIIYFLNGRAIMAMALSKTSLKRVQIDEIMLYNNAFLASLPNHYLRNSETNEWKMMN</sequence>
<keyword evidence="1" id="KW-0812">Transmembrane</keyword>
<evidence type="ECO:0000256" key="1">
    <source>
        <dbReference type="SAM" id="Phobius"/>
    </source>
</evidence>
<reference evidence="2 3" key="1">
    <citation type="submission" date="2018-08" db="EMBL/GenBank/DDBJ databases">
        <title>Genome and evolution of the arbuscular mycorrhizal fungus Diversispora epigaea (formerly Glomus versiforme) and its bacterial endosymbionts.</title>
        <authorList>
            <person name="Sun X."/>
            <person name="Fei Z."/>
            <person name="Harrison M."/>
        </authorList>
    </citation>
    <scope>NUCLEOTIDE SEQUENCE [LARGE SCALE GENOMIC DNA]</scope>
    <source>
        <strain evidence="2 3">IT104</strain>
    </source>
</reference>
<evidence type="ECO:0000313" key="2">
    <source>
        <dbReference type="EMBL" id="RHZ85419.1"/>
    </source>
</evidence>
<organism evidence="2 3">
    <name type="scientific">Diversispora epigaea</name>
    <dbReference type="NCBI Taxonomy" id="1348612"/>
    <lineage>
        <taxon>Eukaryota</taxon>
        <taxon>Fungi</taxon>
        <taxon>Fungi incertae sedis</taxon>
        <taxon>Mucoromycota</taxon>
        <taxon>Glomeromycotina</taxon>
        <taxon>Glomeromycetes</taxon>
        <taxon>Diversisporales</taxon>
        <taxon>Diversisporaceae</taxon>
        <taxon>Diversispora</taxon>
    </lineage>
</organism>
<dbReference type="EMBL" id="PQFF01000063">
    <property type="protein sequence ID" value="RHZ85419.1"/>
    <property type="molecule type" value="Genomic_DNA"/>
</dbReference>
<dbReference type="Proteomes" id="UP000266861">
    <property type="component" value="Unassembled WGS sequence"/>
</dbReference>
<evidence type="ECO:0000313" key="3">
    <source>
        <dbReference type="Proteomes" id="UP000266861"/>
    </source>
</evidence>
<accession>A0A397JAQ0</accession>
<gene>
    <name evidence="2" type="ORF">Glove_66g107</name>
</gene>